<dbReference type="STRING" id="326474.AWB65_03915"/>
<evidence type="ECO:0000313" key="10">
    <source>
        <dbReference type="EMBL" id="SAL48801.1"/>
    </source>
</evidence>
<accession>A0A158HY65</accession>
<dbReference type="PANTHER" id="PTHR43499">
    <property type="entry name" value="ABC TRANSPORTER I FAMILY MEMBER 1"/>
    <property type="match status" value="1"/>
</dbReference>
<sequence>MDEPERDAASMLTVSDLAFSRGGETVFSDVSFNADAGQVLQIQGPDGSGKTTLLRVLAGLLRPAAGTIRWHGGDTRKRAWEWRHSFAYVGHANALSRDLTVVENLRFAARLGAAVACDTTDAHTAYCVLGRLGLAACADRLAGALSLGQQRRIAIARLLLEPKPLWLLDEPAAALDSESARLIAACIEEHVEHGGIAVMTAHRPVDTAATRYFCFERTGSCFI</sequence>
<proteinExistence type="predicted"/>
<evidence type="ECO:0000256" key="6">
    <source>
        <dbReference type="ARBA" id="ARBA00022840"/>
    </source>
</evidence>
<evidence type="ECO:0000256" key="1">
    <source>
        <dbReference type="ARBA" id="ARBA00022448"/>
    </source>
</evidence>
<keyword evidence="2" id="KW-1003">Cell membrane</keyword>
<keyword evidence="5" id="KW-0201">Cytochrome c-type biogenesis</keyword>
<evidence type="ECO:0000256" key="4">
    <source>
        <dbReference type="ARBA" id="ARBA00022741"/>
    </source>
</evidence>
<dbReference type="InterPro" id="IPR005895">
    <property type="entry name" value="ABC_transptr_haem_export_CcmA"/>
</dbReference>
<name>A0A158HY65_9BURK</name>
<keyword evidence="3" id="KW-0997">Cell inner membrane</keyword>
<organism evidence="10 11">
    <name type="scientific">Caballeronia humi</name>
    <dbReference type="NCBI Taxonomy" id="326474"/>
    <lineage>
        <taxon>Bacteria</taxon>
        <taxon>Pseudomonadati</taxon>
        <taxon>Pseudomonadota</taxon>
        <taxon>Betaproteobacteria</taxon>
        <taxon>Burkholderiales</taxon>
        <taxon>Burkholderiaceae</taxon>
        <taxon>Caballeronia</taxon>
    </lineage>
</organism>
<evidence type="ECO:0000256" key="5">
    <source>
        <dbReference type="ARBA" id="ARBA00022748"/>
    </source>
</evidence>
<evidence type="ECO:0000259" key="9">
    <source>
        <dbReference type="PROSITE" id="PS50893"/>
    </source>
</evidence>
<evidence type="ECO:0000256" key="3">
    <source>
        <dbReference type="ARBA" id="ARBA00022519"/>
    </source>
</evidence>
<keyword evidence="6 10" id="KW-0067">ATP-binding</keyword>
<evidence type="ECO:0000256" key="7">
    <source>
        <dbReference type="ARBA" id="ARBA00022967"/>
    </source>
</evidence>
<keyword evidence="4" id="KW-0547">Nucleotide-binding</keyword>
<protein>
    <submittedName>
        <fullName evidence="10">Arginine ABC transporter ATP-binding protein</fullName>
    </submittedName>
</protein>
<evidence type="ECO:0000256" key="8">
    <source>
        <dbReference type="ARBA" id="ARBA00023136"/>
    </source>
</evidence>
<dbReference type="Proteomes" id="UP000054977">
    <property type="component" value="Unassembled WGS sequence"/>
</dbReference>
<dbReference type="NCBIfam" id="TIGR01189">
    <property type="entry name" value="ccmA"/>
    <property type="match status" value="1"/>
</dbReference>
<dbReference type="NCBIfam" id="NF010061">
    <property type="entry name" value="PRK13538.1"/>
    <property type="match status" value="1"/>
</dbReference>
<dbReference type="Gene3D" id="3.40.50.300">
    <property type="entry name" value="P-loop containing nucleotide triphosphate hydrolases"/>
    <property type="match status" value="1"/>
</dbReference>
<dbReference type="GO" id="GO:0005524">
    <property type="term" value="F:ATP binding"/>
    <property type="evidence" value="ECO:0007669"/>
    <property type="project" value="UniProtKB-KW"/>
</dbReference>
<keyword evidence="11" id="KW-1185">Reference proteome</keyword>
<dbReference type="SUPFAM" id="SSF52540">
    <property type="entry name" value="P-loop containing nucleoside triphosphate hydrolases"/>
    <property type="match status" value="1"/>
</dbReference>
<dbReference type="PROSITE" id="PS50893">
    <property type="entry name" value="ABC_TRANSPORTER_2"/>
    <property type="match status" value="1"/>
</dbReference>
<feature type="domain" description="ABC transporter" evidence="9">
    <location>
        <begin position="12"/>
        <end position="223"/>
    </location>
</feature>
<dbReference type="InterPro" id="IPR003593">
    <property type="entry name" value="AAA+_ATPase"/>
</dbReference>
<dbReference type="OrthoDB" id="9800654at2"/>
<dbReference type="SMART" id="SM00382">
    <property type="entry name" value="AAA"/>
    <property type="match status" value="1"/>
</dbReference>
<evidence type="ECO:0000313" key="11">
    <source>
        <dbReference type="Proteomes" id="UP000054977"/>
    </source>
</evidence>
<keyword evidence="1" id="KW-0813">Transport</keyword>
<dbReference type="InterPro" id="IPR003439">
    <property type="entry name" value="ABC_transporter-like_ATP-bd"/>
</dbReference>
<dbReference type="GO" id="GO:0022857">
    <property type="term" value="F:transmembrane transporter activity"/>
    <property type="evidence" value="ECO:0007669"/>
    <property type="project" value="InterPro"/>
</dbReference>
<keyword evidence="7" id="KW-1278">Translocase</keyword>
<comment type="caution">
    <text evidence="10">The sequence shown here is derived from an EMBL/GenBank/DDBJ whole genome shotgun (WGS) entry which is preliminary data.</text>
</comment>
<dbReference type="AlphaFoldDB" id="A0A158HY65"/>
<keyword evidence="8" id="KW-0472">Membrane</keyword>
<dbReference type="InterPro" id="IPR017871">
    <property type="entry name" value="ABC_transporter-like_CS"/>
</dbReference>
<dbReference type="EMBL" id="FCNW02000022">
    <property type="protein sequence ID" value="SAL48801.1"/>
    <property type="molecule type" value="Genomic_DNA"/>
</dbReference>
<gene>
    <name evidence="10" type="ORF">AWB65_03915</name>
</gene>
<dbReference type="GO" id="GO:0016887">
    <property type="term" value="F:ATP hydrolysis activity"/>
    <property type="evidence" value="ECO:0007669"/>
    <property type="project" value="InterPro"/>
</dbReference>
<dbReference type="PROSITE" id="PS00211">
    <property type="entry name" value="ABC_TRANSPORTER_1"/>
    <property type="match status" value="1"/>
</dbReference>
<evidence type="ECO:0000256" key="2">
    <source>
        <dbReference type="ARBA" id="ARBA00022475"/>
    </source>
</evidence>
<dbReference type="InterPro" id="IPR027417">
    <property type="entry name" value="P-loop_NTPase"/>
</dbReference>
<dbReference type="GO" id="GO:0017004">
    <property type="term" value="P:cytochrome complex assembly"/>
    <property type="evidence" value="ECO:0007669"/>
    <property type="project" value="UniProtKB-KW"/>
</dbReference>
<dbReference type="Pfam" id="PF00005">
    <property type="entry name" value="ABC_tran"/>
    <property type="match status" value="1"/>
</dbReference>
<dbReference type="PANTHER" id="PTHR43499:SF1">
    <property type="entry name" value="ABC TRANSPORTER I FAMILY MEMBER 1"/>
    <property type="match status" value="1"/>
</dbReference>
<dbReference type="RefSeq" id="WP_087668716.1">
    <property type="nucleotide sequence ID" value="NZ_FCNW02000022.1"/>
</dbReference>
<reference evidence="10" key="1">
    <citation type="submission" date="2016-01" db="EMBL/GenBank/DDBJ databases">
        <authorList>
            <person name="Peeters C."/>
        </authorList>
    </citation>
    <scope>NUCLEOTIDE SEQUENCE [LARGE SCALE GENOMIC DNA]</scope>
    <source>
        <strain evidence="10">LMG 22934</strain>
    </source>
</reference>